<dbReference type="AlphaFoldDB" id="A0A1I5DCB9"/>
<dbReference type="EMBL" id="FOVG01000002">
    <property type="protein sequence ID" value="SFN96914.1"/>
    <property type="molecule type" value="Genomic_DNA"/>
</dbReference>
<name>A0A1I5DCB9_9GAMM</name>
<protein>
    <submittedName>
        <fullName evidence="2">Uncharacterized protein</fullName>
    </submittedName>
</protein>
<feature type="chain" id="PRO_5011676504" evidence="1">
    <location>
        <begin position="20"/>
        <end position="83"/>
    </location>
</feature>
<accession>A0A1I5DCB9</accession>
<proteinExistence type="predicted"/>
<sequence>MTRALLLAIGLTITGPAFAGSINGSIGARLVIYSRCQINTANGQHAPQINCGSQADAQPRVTHSQIQSQGSLKQSNRLVTIEW</sequence>
<reference evidence="3" key="1">
    <citation type="submission" date="2016-10" db="EMBL/GenBank/DDBJ databases">
        <authorList>
            <person name="Varghese N."/>
            <person name="Submissions S."/>
        </authorList>
    </citation>
    <scope>NUCLEOTIDE SEQUENCE [LARGE SCALE GENOMIC DNA]</scope>
    <source>
        <strain evidence="3">OV426</strain>
    </source>
</reference>
<organism evidence="2 3">
    <name type="scientific">Candidatus Pantoea varia</name>
    <dbReference type="NCBI Taxonomy" id="1881036"/>
    <lineage>
        <taxon>Bacteria</taxon>
        <taxon>Pseudomonadati</taxon>
        <taxon>Pseudomonadota</taxon>
        <taxon>Gammaproteobacteria</taxon>
        <taxon>Enterobacterales</taxon>
        <taxon>Erwiniaceae</taxon>
        <taxon>Pantoea</taxon>
    </lineage>
</organism>
<dbReference type="OrthoDB" id="6519995at2"/>
<dbReference type="Proteomes" id="UP000198968">
    <property type="component" value="Unassembled WGS sequence"/>
</dbReference>
<gene>
    <name evidence="2" type="ORF">SAMN05428971_2670</name>
</gene>
<evidence type="ECO:0000313" key="2">
    <source>
        <dbReference type="EMBL" id="SFN96914.1"/>
    </source>
</evidence>
<evidence type="ECO:0000256" key="1">
    <source>
        <dbReference type="SAM" id="SignalP"/>
    </source>
</evidence>
<feature type="signal peptide" evidence="1">
    <location>
        <begin position="1"/>
        <end position="19"/>
    </location>
</feature>
<keyword evidence="3" id="KW-1185">Reference proteome</keyword>
<evidence type="ECO:0000313" key="3">
    <source>
        <dbReference type="Proteomes" id="UP000198968"/>
    </source>
</evidence>
<keyword evidence="1" id="KW-0732">Signal</keyword>